<sequence length="294" mass="32698">MWKIHRKRAVVTGAASGIGRELSLQLAAKKVHLCLIDLQGEKLEETAQLCRAHNVEVQTLCTDMCNEQTPARVTQLVRKELGGLDLLFNNAGISYYGQTDKMSAEQLHRVVGVNFVAPLNLTHALIPLLLEQRRSHIVNIASMFGLFPTQRSTAYHATKYGLIGYSHALRAEYLRYGLGVTAVCPGFVRTELFDSMLRPEGEGKRAPPRWITTTPEIVARKAIRAAERNQRLVPITLAAYVGYHLQRFFPAAVDLGYRLERRKAHPLTVAAELKTPVTVTVESILDANFSADGK</sequence>
<proteinExistence type="inferred from homology"/>
<dbReference type="PANTHER" id="PTHR44196:SF1">
    <property type="entry name" value="DEHYDROGENASE_REDUCTASE SDR FAMILY MEMBER 7B"/>
    <property type="match status" value="1"/>
</dbReference>
<dbReference type="PRINTS" id="PR00080">
    <property type="entry name" value="SDRFAMILY"/>
</dbReference>
<dbReference type="PIRSF" id="PIRSF000126">
    <property type="entry name" value="11-beta-HSD1"/>
    <property type="match status" value="1"/>
</dbReference>
<dbReference type="AlphaFoldDB" id="A0A5C5XIZ8"/>
<comment type="caution">
    <text evidence="4">The sequence shown here is derived from an EMBL/GenBank/DDBJ whole genome shotgun (WGS) entry which is preliminary data.</text>
</comment>
<evidence type="ECO:0000256" key="2">
    <source>
        <dbReference type="ARBA" id="ARBA00023002"/>
    </source>
</evidence>
<gene>
    <name evidence="4" type="primary">sadH</name>
    <name evidence="4" type="ORF">Pan54_34220</name>
</gene>
<dbReference type="Proteomes" id="UP000316095">
    <property type="component" value="Unassembled WGS sequence"/>
</dbReference>
<name>A0A5C5XIZ8_9PLAN</name>
<dbReference type="PANTHER" id="PTHR44196">
    <property type="entry name" value="DEHYDROGENASE/REDUCTASE SDR FAMILY MEMBER 7B"/>
    <property type="match status" value="1"/>
</dbReference>
<accession>A0A5C5XIZ8</accession>
<dbReference type="EMBL" id="SJPG01000001">
    <property type="protein sequence ID" value="TWT62678.1"/>
    <property type="molecule type" value="Genomic_DNA"/>
</dbReference>
<dbReference type="PRINTS" id="PR00081">
    <property type="entry name" value="GDHRDH"/>
</dbReference>
<dbReference type="RefSeq" id="WP_146504509.1">
    <property type="nucleotide sequence ID" value="NZ_SJPG01000001.1"/>
</dbReference>
<dbReference type="InterPro" id="IPR002347">
    <property type="entry name" value="SDR_fam"/>
</dbReference>
<keyword evidence="5" id="KW-1185">Reference proteome</keyword>
<dbReference type="GO" id="GO:0016020">
    <property type="term" value="C:membrane"/>
    <property type="evidence" value="ECO:0007669"/>
    <property type="project" value="TreeGrafter"/>
</dbReference>
<dbReference type="OrthoDB" id="9810734at2"/>
<organism evidence="4 5">
    <name type="scientific">Rubinisphaera italica</name>
    <dbReference type="NCBI Taxonomy" id="2527969"/>
    <lineage>
        <taxon>Bacteria</taxon>
        <taxon>Pseudomonadati</taxon>
        <taxon>Planctomycetota</taxon>
        <taxon>Planctomycetia</taxon>
        <taxon>Planctomycetales</taxon>
        <taxon>Planctomycetaceae</taxon>
        <taxon>Rubinisphaera</taxon>
    </lineage>
</organism>
<keyword evidence="2 4" id="KW-0560">Oxidoreductase</keyword>
<dbReference type="SUPFAM" id="SSF51735">
    <property type="entry name" value="NAD(P)-binding Rossmann-fold domains"/>
    <property type="match status" value="1"/>
</dbReference>
<evidence type="ECO:0000313" key="5">
    <source>
        <dbReference type="Proteomes" id="UP000316095"/>
    </source>
</evidence>
<evidence type="ECO:0000313" key="4">
    <source>
        <dbReference type="EMBL" id="TWT62678.1"/>
    </source>
</evidence>
<evidence type="ECO:0000256" key="3">
    <source>
        <dbReference type="RuleBase" id="RU000363"/>
    </source>
</evidence>
<dbReference type="Gene3D" id="3.40.50.720">
    <property type="entry name" value="NAD(P)-binding Rossmann-like Domain"/>
    <property type="match status" value="1"/>
</dbReference>
<reference evidence="4 5" key="1">
    <citation type="submission" date="2019-02" db="EMBL/GenBank/DDBJ databases">
        <title>Deep-cultivation of Planctomycetes and their phenomic and genomic characterization uncovers novel biology.</title>
        <authorList>
            <person name="Wiegand S."/>
            <person name="Jogler M."/>
            <person name="Boedeker C."/>
            <person name="Pinto D."/>
            <person name="Vollmers J."/>
            <person name="Rivas-Marin E."/>
            <person name="Kohn T."/>
            <person name="Peeters S.H."/>
            <person name="Heuer A."/>
            <person name="Rast P."/>
            <person name="Oberbeckmann S."/>
            <person name="Bunk B."/>
            <person name="Jeske O."/>
            <person name="Meyerdierks A."/>
            <person name="Storesund J.E."/>
            <person name="Kallscheuer N."/>
            <person name="Luecker S."/>
            <person name="Lage O.M."/>
            <person name="Pohl T."/>
            <person name="Merkel B.J."/>
            <person name="Hornburger P."/>
            <person name="Mueller R.-W."/>
            <person name="Bruemmer F."/>
            <person name="Labrenz M."/>
            <person name="Spormann A.M."/>
            <person name="Op Den Camp H."/>
            <person name="Overmann J."/>
            <person name="Amann R."/>
            <person name="Jetten M.S.M."/>
            <person name="Mascher T."/>
            <person name="Medema M.H."/>
            <person name="Devos D.P."/>
            <person name="Kaster A.-K."/>
            <person name="Ovreas L."/>
            <person name="Rohde M."/>
            <person name="Galperin M.Y."/>
            <person name="Jogler C."/>
        </authorList>
    </citation>
    <scope>NUCLEOTIDE SEQUENCE [LARGE SCALE GENOMIC DNA]</scope>
    <source>
        <strain evidence="4 5">Pan54</strain>
    </source>
</reference>
<dbReference type="Pfam" id="PF00106">
    <property type="entry name" value="adh_short"/>
    <property type="match status" value="1"/>
</dbReference>
<dbReference type="GO" id="GO:0016491">
    <property type="term" value="F:oxidoreductase activity"/>
    <property type="evidence" value="ECO:0007669"/>
    <property type="project" value="UniProtKB-KW"/>
</dbReference>
<dbReference type="InterPro" id="IPR036291">
    <property type="entry name" value="NAD(P)-bd_dom_sf"/>
</dbReference>
<evidence type="ECO:0000256" key="1">
    <source>
        <dbReference type="ARBA" id="ARBA00006484"/>
    </source>
</evidence>
<comment type="similarity">
    <text evidence="1 3">Belongs to the short-chain dehydrogenases/reductases (SDR) family.</text>
</comment>
<dbReference type="EC" id="1.-.-.-" evidence="4"/>
<protein>
    <submittedName>
        <fullName evidence="4">Putative oxidoreductase SadH</fullName>
        <ecNumber evidence="4">1.-.-.-</ecNumber>
    </submittedName>
</protein>